<dbReference type="GO" id="GO:0009425">
    <property type="term" value="C:bacterial-type flagellum basal body"/>
    <property type="evidence" value="ECO:0007669"/>
    <property type="project" value="UniProtKB-SubCell"/>
</dbReference>
<proteinExistence type="inferred from homology"/>
<keyword evidence="14" id="KW-0969">Cilium</keyword>
<evidence type="ECO:0000256" key="9">
    <source>
        <dbReference type="ARBA" id="ARBA00023143"/>
    </source>
</evidence>
<keyword evidence="7" id="KW-0283">Flagellar rotation</keyword>
<dbReference type="GO" id="GO:0003774">
    <property type="term" value="F:cytoskeletal motor activity"/>
    <property type="evidence" value="ECO:0007669"/>
    <property type="project" value="InterPro"/>
</dbReference>
<dbReference type="GO" id="GO:0006935">
    <property type="term" value="P:chemotaxis"/>
    <property type="evidence" value="ECO:0007669"/>
    <property type="project" value="UniProtKB-KW"/>
</dbReference>
<evidence type="ECO:0000256" key="6">
    <source>
        <dbReference type="ARBA" id="ARBA00022500"/>
    </source>
</evidence>
<evidence type="ECO:0000256" key="4">
    <source>
        <dbReference type="ARBA" id="ARBA00021870"/>
    </source>
</evidence>
<evidence type="ECO:0000256" key="2">
    <source>
        <dbReference type="ARBA" id="ARBA00004413"/>
    </source>
</evidence>
<keyword evidence="6" id="KW-0145">Chemotaxis</keyword>
<dbReference type="Pfam" id="PF14842">
    <property type="entry name" value="FliG_N"/>
    <property type="match status" value="1"/>
</dbReference>
<comment type="similarity">
    <text evidence="3">Belongs to the FliG family.</text>
</comment>
<feature type="domain" description="Flagellar motor switch protein FliG middle" evidence="12">
    <location>
        <begin position="141"/>
        <end position="207"/>
    </location>
</feature>
<dbReference type="InterPro" id="IPR023087">
    <property type="entry name" value="Flg_Motor_Flig_C"/>
</dbReference>
<comment type="subcellular location">
    <subcellularLocation>
        <location evidence="1">Bacterial flagellum basal body</location>
    </subcellularLocation>
    <subcellularLocation>
        <location evidence="2">Cell membrane</location>
        <topology evidence="2">Peripheral membrane protein</topology>
        <orientation evidence="2">Cytoplasmic side</orientation>
    </subcellularLocation>
</comment>
<organism evidence="14 15">
    <name type="scientific">Pontibaca methylaminivorans</name>
    <dbReference type="NCBI Taxonomy" id="515897"/>
    <lineage>
        <taxon>Bacteria</taxon>
        <taxon>Pseudomonadati</taxon>
        <taxon>Pseudomonadota</taxon>
        <taxon>Alphaproteobacteria</taxon>
        <taxon>Rhodobacterales</taxon>
        <taxon>Roseobacteraceae</taxon>
        <taxon>Pontibaca</taxon>
    </lineage>
</organism>
<comment type="function">
    <text evidence="10">FliG is one of three proteins (FliG, FliN, FliM) that forms the rotor-mounted switch complex (C ring), located at the base of the basal body. This complex interacts with the CheY and CheZ chemotaxis proteins, in addition to contacting components of the motor that determine the direction of flagellar rotation.</text>
</comment>
<dbReference type="InterPro" id="IPR011002">
    <property type="entry name" value="FliG_a-hlx"/>
</dbReference>
<sequence>MQERSATTDLPARRADKAAAVAVPPVSFGPSEKAAIVVRLLLNEGADLPLEDLPEDLQLRLARQMGRMGLIERHALEAVVEEFAQALDGIGLTFPRGIAEALSVLDGTISAETAERLRKEAGVRRAGDPWLRLQALPLDELKTIAETESTEVAAVLLSKLETAKAAELLGHLPGPLARRITYAISQTGAVTPDAVDRIGLSLASQLDRKPPVAFAHAPDERIGEILTQSASLTRDDMLSGLDETDAELAKLVRRAIFTFPHIPARVTPRDVPRVIRAVEQDQLIAALTAAKDDPASAAAADFLLANLSTRMADSLREQIEERGTVRPRDGEIAMGAVVAAIRDLARAGEIELVPPGEETPD</sequence>
<dbReference type="Pfam" id="PF14841">
    <property type="entry name" value="FliG_M"/>
    <property type="match status" value="1"/>
</dbReference>
<dbReference type="InterPro" id="IPR028263">
    <property type="entry name" value="FliG_N"/>
</dbReference>
<evidence type="ECO:0000256" key="7">
    <source>
        <dbReference type="ARBA" id="ARBA00022779"/>
    </source>
</evidence>
<dbReference type="SUPFAM" id="SSF48029">
    <property type="entry name" value="FliG"/>
    <property type="match status" value="2"/>
</dbReference>
<reference evidence="14 15" key="1">
    <citation type="submission" date="2017-01" db="EMBL/GenBank/DDBJ databases">
        <authorList>
            <person name="Mah S.A."/>
            <person name="Swanson W.J."/>
            <person name="Moy G.W."/>
            <person name="Vacquier V.D."/>
        </authorList>
    </citation>
    <scope>NUCLEOTIDE SEQUENCE [LARGE SCALE GENOMIC DNA]</scope>
    <source>
        <strain evidence="14 15">DSM 21219</strain>
    </source>
</reference>
<evidence type="ECO:0000259" key="12">
    <source>
        <dbReference type="Pfam" id="PF14841"/>
    </source>
</evidence>
<dbReference type="GO" id="GO:0005886">
    <property type="term" value="C:plasma membrane"/>
    <property type="evidence" value="ECO:0007669"/>
    <property type="project" value="UniProtKB-SubCell"/>
</dbReference>
<keyword evidence="5" id="KW-1003">Cell membrane</keyword>
<accession>A0A1R3WD60</accession>
<dbReference type="Pfam" id="PF01706">
    <property type="entry name" value="FliG_C"/>
    <property type="match status" value="1"/>
</dbReference>
<dbReference type="InterPro" id="IPR000090">
    <property type="entry name" value="Flg_Motor_Flig"/>
</dbReference>
<keyword evidence="8" id="KW-0472">Membrane</keyword>
<evidence type="ECO:0000259" key="11">
    <source>
        <dbReference type="Pfam" id="PF01706"/>
    </source>
</evidence>
<dbReference type="STRING" id="515897.SAMN05421849_0428"/>
<evidence type="ECO:0000256" key="3">
    <source>
        <dbReference type="ARBA" id="ARBA00010299"/>
    </source>
</evidence>
<evidence type="ECO:0000313" key="14">
    <source>
        <dbReference type="EMBL" id="SIT76026.1"/>
    </source>
</evidence>
<dbReference type="Gene3D" id="1.10.220.30">
    <property type="match status" value="3"/>
</dbReference>
<keyword evidence="9" id="KW-0975">Bacterial flagellum</keyword>
<evidence type="ECO:0000256" key="10">
    <source>
        <dbReference type="ARBA" id="ARBA00025598"/>
    </source>
</evidence>
<evidence type="ECO:0000313" key="15">
    <source>
        <dbReference type="Proteomes" id="UP000192455"/>
    </source>
</evidence>
<keyword evidence="15" id="KW-1185">Reference proteome</keyword>
<feature type="domain" description="Flagellar motor switch protein FliG N-terminal" evidence="13">
    <location>
        <begin position="31"/>
        <end position="130"/>
    </location>
</feature>
<dbReference type="EMBL" id="FTPS01000001">
    <property type="protein sequence ID" value="SIT76026.1"/>
    <property type="molecule type" value="Genomic_DNA"/>
</dbReference>
<evidence type="ECO:0000256" key="1">
    <source>
        <dbReference type="ARBA" id="ARBA00004117"/>
    </source>
</evidence>
<keyword evidence="14" id="KW-0282">Flagellum</keyword>
<dbReference type="GO" id="GO:0071973">
    <property type="term" value="P:bacterial-type flagellum-dependent cell motility"/>
    <property type="evidence" value="ECO:0007669"/>
    <property type="project" value="InterPro"/>
</dbReference>
<dbReference type="PANTHER" id="PTHR30534:SF0">
    <property type="entry name" value="FLAGELLAR MOTOR SWITCH PROTEIN FLIG"/>
    <property type="match status" value="1"/>
</dbReference>
<dbReference type="InterPro" id="IPR032779">
    <property type="entry name" value="FliG_M"/>
</dbReference>
<evidence type="ECO:0000256" key="8">
    <source>
        <dbReference type="ARBA" id="ARBA00023136"/>
    </source>
</evidence>
<dbReference type="AlphaFoldDB" id="A0A1R3WD60"/>
<dbReference type="Proteomes" id="UP000192455">
    <property type="component" value="Unassembled WGS sequence"/>
</dbReference>
<name>A0A1R3WD60_9RHOB</name>
<dbReference type="PRINTS" id="PR00954">
    <property type="entry name" value="FLGMOTORFLIG"/>
</dbReference>
<feature type="domain" description="Flagellar motor switch protein FliG C-terminal" evidence="11">
    <location>
        <begin position="240"/>
        <end position="352"/>
    </location>
</feature>
<dbReference type="PANTHER" id="PTHR30534">
    <property type="entry name" value="FLAGELLAR MOTOR SWITCH PROTEIN FLIG"/>
    <property type="match status" value="1"/>
</dbReference>
<gene>
    <name evidence="14" type="ORF">SAMN05421849_0428</name>
</gene>
<dbReference type="OrthoDB" id="7616820at2"/>
<evidence type="ECO:0000259" key="13">
    <source>
        <dbReference type="Pfam" id="PF14842"/>
    </source>
</evidence>
<protein>
    <recommendedName>
        <fullName evidence="4">Flagellar motor switch protein FliG</fullName>
    </recommendedName>
</protein>
<evidence type="ECO:0000256" key="5">
    <source>
        <dbReference type="ARBA" id="ARBA00022475"/>
    </source>
</evidence>
<keyword evidence="14" id="KW-0966">Cell projection</keyword>